<keyword evidence="1 5" id="KW-0963">Cytoplasm</keyword>
<evidence type="ECO:0000256" key="2">
    <source>
        <dbReference type="ARBA" id="ARBA00022517"/>
    </source>
</evidence>
<evidence type="ECO:0000313" key="8">
    <source>
        <dbReference type="Proteomes" id="UP000316360"/>
    </source>
</evidence>
<gene>
    <name evidence="7" type="primary">ruvX</name>
    <name evidence="7" type="ORF">E3J84_07665</name>
</gene>
<dbReference type="Pfam" id="PF03652">
    <property type="entry name" value="RuvX"/>
    <property type="match status" value="1"/>
</dbReference>
<keyword evidence="2 5" id="KW-0690">Ribosome biogenesis</keyword>
<keyword evidence="3 5" id="KW-0540">Nuclease</keyword>
<reference evidence="7 8" key="1">
    <citation type="submission" date="2019-03" db="EMBL/GenBank/DDBJ databases">
        <title>Metabolic potential of uncultured bacteria and archaea associated with petroleum seepage in deep-sea sediments.</title>
        <authorList>
            <person name="Dong X."/>
            <person name="Hubert C."/>
        </authorList>
    </citation>
    <scope>NUCLEOTIDE SEQUENCE [LARGE SCALE GENOMIC DNA]</scope>
    <source>
        <strain evidence="7">E44_bin7</strain>
    </source>
</reference>
<protein>
    <recommendedName>
        <fullName evidence="5">Putative pre-16S rRNA nuclease</fullName>
        <ecNumber evidence="5">3.1.-.-</ecNumber>
    </recommendedName>
</protein>
<dbReference type="CDD" id="cd16964">
    <property type="entry name" value="YqgF"/>
    <property type="match status" value="1"/>
</dbReference>
<evidence type="ECO:0000259" key="6">
    <source>
        <dbReference type="SMART" id="SM00732"/>
    </source>
</evidence>
<dbReference type="Gene3D" id="3.30.420.140">
    <property type="entry name" value="YqgF/RNase H-like domain"/>
    <property type="match status" value="1"/>
</dbReference>
<evidence type="ECO:0000256" key="4">
    <source>
        <dbReference type="ARBA" id="ARBA00022801"/>
    </source>
</evidence>
<dbReference type="InterPro" id="IPR037027">
    <property type="entry name" value="YqgF/RNaseH-like_dom_sf"/>
</dbReference>
<dbReference type="AlphaFoldDB" id="A0A523RNB8"/>
<comment type="subcellular location">
    <subcellularLocation>
        <location evidence="5">Cytoplasm</location>
    </subcellularLocation>
</comment>
<dbReference type="Proteomes" id="UP000316360">
    <property type="component" value="Unassembled WGS sequence"/>
</dbReference>
<evidence type="ECO:0000256" key="3">
    <source>
        <dbReference type="ARBA" id="ARBA00022722"/>
    </source>
</evidence>
<accession>A0A523RNB8</accession>
<dbReference type="InterPro" id="IPR006641">
    <property type="entry name" value="YqgF/RNaseH-like_dom"/>
</dbReference>
<dbReference type="EC" id="3.1.-.-" evidence="5"/>
<dbReference type="HAMAP" id="MF_00651">
    <property type="entry name" value="Nuclease_YqgF"/>
    <property type="match status" value="1"/>
</dbReference>
<evidence type="ECO:0000313" key="7">
    <source>
        <dbReference type="EMBL" id="TET07253.1"/>
    </source>
</evidence>
<keyword evidence="4 5" id="KW-0378">Hydrolase</keyword>
<dbReference type="SUPFAM" id="SSF53098">
    <property type="entry name" value="Ribonuclease H-like"/>
    <property type="match status" value="1"/>
</dbReference>
<evidence type="ECO:0000256" key="5">
    <source>
        <dbReference type="HAMAP-Rule" id="MF_00651"/>
    </source>
</evidence>
<dbReference type="PANTHER" id="PTHR33317:SF4">
    <property type="entry name" value="POLYNUCLEOTIDYL TRANSFERASE, RIBONUCLEASE H-LIKE SUPERFAMILY PROTEIN"/>
    <property type="match status" value="1"/>
</dbReference>
<dbReference type="InterPro" id="IPR012337">
    <property type="entry name" value="RNaseH-like_sf"/>
</dbReference>
<dbReference type="PANTHER" id="PTHR33317">
    <property type="entry name" value="POLYNUCLEOTIDYL TRANSFERASE, RIBONUCLEASE H-LIKE SUPERFAMILY PROTEIN"/>
    <property type="match status" value="1"/>
</dbReference>
<dbReference type="InterPro" id="IPR005227">
    <property type="entry name" value="YqgF"/>
</dbReference>
<proteinExistence type="inferred from homology"/>
<comment type="similarity">
    <text evidence="5">Belongs to the YqgF HJR family.</text>
</comment>
<evidence type="ECO:0000256" key="1">
    <source>
        <dbReference type="ARBA" id="ARBA00022490"/>
    </source>
</evidence>
<dbReference type="GO" id="GO:0000967">
    <property type="term" value="P:rRNA 5'-end processing"/>
    <property type="evidence" value="ECO:0007669"/>
    <property type="project" value="UniProtKB-UniRule"/>
</dbReference>
<feature type="domain" description="YqgF/RNase H-like" evidence="6">
    <location>
        <begin position="1"/>
        <end position="103"/>
    </location>
</feature>
<comment type="caution">
    <text evidence="7">The sequence shown here is derived from an EMBL/GenBank/DDBJ whole genome shotgun (WGS) entry which is preliminary data.</text>
</comment>
<dbReference type="GO" id="GO:0005829">
    <property type="term" value="C:cytosol"/>
    <property type="evidence" value="ECO:0007669"/>
    <property type="project" value="TreeGrafter"/>
</dbReference>
<comment type="function">
    <text evidence="5">Could be a nuclease involved in processing of the 5'-end of pre-16S rRNA.</text>
</comment>
<name>A0A523RNB8_UNCAE</name>
<dbReference type="EMBL" id="SOKJ01000435">
    <property type="protein sequence ID" value="TET07253.1"/>
    <property type="molecule type" value="Genomic_DNA"/>
</dbReference>
<dbReference type="NCBIfam" id="TIGR00250">
    <property type="entry name" value="RNAse_H_YqgF"/>
    <property type="match status" value="1"/>
</dbReference>
<sequence length="139" mass="15276">MSILCLDVGDKTIGVAVSDPLEIIARGVGQFRRDESKQAKGIEYIRGLISQYGVNRMVVGLPINMGGGEGSQAKKVRSFIDNLSSKINVSVTLVDERLSTVTAERVLREARASLSKRRRVRDKIAATVILQSYLDLQRS</sequence>
<dbReference type="GO" id="GO:0016788">
    <property type="term" value="F:hydrolase activity, acting on ester bonds"/>
    <property type="evidence" value="ECO:0007669"/>
    <property type="project" value="UniProtKB-UniRule"/>
</dbReference>
<organism evidence="7 8">
    <name type="scientific">Aerophobetes bacterium</name>
    <dbReference type="NCBI Taxonomy" id="2030807"/>
    <lineage>
        <taxon>Bacteria</taxon>
        <taxon>Candidatus Aerophobota</taxon>
    </lineage>
</organism>
<dbReference type="GO" id="GO:0004518">
    <property type="term" value="F:nuclease activity"/>
    <property type="evidence" value="ECO:0007669"/>
    <property type="project" value="UniProtKB-KW"/>
</dbReference>
<dbReference type="SMART" id="SM00732">
    <property type="entry name" value="YqgFc"/>
    <property type="match status" value="1"/>
</dbReference>